<dbReference type="NCBIfam" id="NF006537">
    <property type="entry name" value="PRK09027.1"/>
    <property type="match status" value="1"/>
</dbReference>
<sequence>MTERFDHALQQASPELADALSPIVNAKSFAGVITAQQFQQLKQATNLTDSELTLSLLPFAAIASKPPISDFKVGAIATGGSGNLYFGGNLEFVTQQLVQTVHAEQSAISHAWMKGETDITHITVNYTPCGHCRQFMNELTSAAHLTIQLPNKPKASLHTYLPDAFGPNDLNIKAPLLSPIDHGYQLPQGSEVEQAALQAFNRSYAPYSDNISGVAIELDDGSIFQGAYAENAAFNPSLAPLQIAINLLWLAGKDETKIKTWCLIESAQGKIRHQQAAQHTMAAINTRCEFIYHSL</sequence>
<comment type="cofactor">
    <cofactor evidence="6 9">
        <name>Zn(2+)</name>
        <dbReference type="ChEBI" id="CHEBI:29105"/>
    </cofactor>
    <text evidence="6 9">Binds 1 zinc ion.</text>
</comment>
<keyword evidence="5 6" id="KW-0862">Zinc</keyword>
<dbReference type="PIRSF" id="PIRSF006334">
    <property type="entry name" value="Cdd_plus_pseudo"/>
    <property type="match status" value="1"/>
</dbReference>
<evidence type="ECO:0000256" key="3">
    <source>
        <dbReference type="ARBA" id="ARBA00022723"/>
    </source>
</evidence>
<comment type="similarity">
    <text evidence="1 6">Belongs to the cytidine and deoxycytidylate deaminase family.</text>
</comment>
<dbReference type="NCBIfam" id="TIGR01355">
    <property type="entry name" value="cyt_deam_dimer"/>
    <property type="match status" value="1"/>
</dbReference>
<dbReference type="InterPro" id="IPR013171">
    <property type="entry name" value="Cyd/dCyd_deaminase_Zn-bd"/>
</dbReference>
<evidence type="ECO:0000256" key="6">
    <source>
        <dbReference type="HAMAP-Rule" id="MF_01558"/>
    </source>
</evidence>
<dbReference type="GO" id="GO:0072527">
    <property type="term" value="P:pyrimidine-containing compound metabolic process"/>
    <property type="evidence" value="ECO:0007669"/>
    <property type="project" value="UniProtKB-ARBA"/>
</dbReference>
<dbReference type="PROSITE" id="PS51747">
    <property type="entry name" value="CYT_DCMP_DEAMINASES_2"/>
    <property type="match status" value="2"/>
</dbReference>
<dbReference type="AlphaFoldDB" id="A0AB39HDR2"/>
<evidence type="ECO:0000256" key="2">
    <source>
        <dbReference type="ARBA" id="ARBA00011738"/>
    </source>
</evidence>
<dbReference type="HAMAP" id="MF_01558">
    <property type="entry name" value="Cyt_deam"/>
    <property type="match status" value="1"/>
</dbReference>
<feature type="binding site" evidence="6 9">
    <location>
        <position position="129"/>
    </location>
    <ligand>
        <name>Zn(2+)</name>
        <dbReference type="ChEBI" id="CHEBI:29105"/>
        <note>catalytic</note>
    </ligand>
</feature>
<dbReference type="GO" id="GO:0042802">
    <property type="term" value="F:identical protein binding"/>
    <property type="evidence" value="ECO:0007669"/>
    <property type="project" value="UniProtKB-ARBA"/>
</dbReference>
<dbReference type="EMBL" id="CP162601">
    <property type="protein sequence ID" value="XDK24038.1"/>
    <property type="molecule type" value="Genomic_DNA"/>
</dbReference>
<reference evidence="11" key="1">
    <citation type="submission" date="2024-07" db="EMBL/GenBank/DDBJ databases">
        <title>Genome Analysis of a Potential Novel Vibrio Species Secreting pH- and Thermo-stable Alginate Lyase and its Application in Producing Alginate Oligosaccharides.</title>
        <authorList>
            <person name="Huang H."/>
            <person name="Bao K."/>
        </authorList>
    </citation>
    <scope>NUCLEOTIDE SEQUENCE</scope>
    <source>
        <strain evidence="11">HB236076</strain>
    </source>
</reference>
<dbReference type="GO" id="GO:0005829">
    <property type="term" value="C:cytosol"/>
    <property type="evidence" value="ECO:0007669"/>
    <property type="project" value="TreeGrafter"/>
</dbReference>
<feature type="domain" description="CMP/dCMP-type deaminase" evidence="10">
    <location>
        <begin position="48"/>
        <end position="168"/>
    </location>
</feature>
<evidence type="ECO:0000256" key="8">
    <source>
        <dbReference type="PIRSR" id="PIRSR006334-2"/>
    </source>
</evidence>
<evidence type="ECO:0000256" key="1">
    <source>
        <dbReference type="ARBA" id="ARBA00006576"/>
    </source>
</evidence>
<feature type="binding site" evidence="6 9">
    <location>
        <position position="102"/>
    </location>
    <ligand>
        <name>Zn(2+)</name>
        <dbReference type="ChEBI" id="CHEBI:29105"/>
        <note>catalytic</note>
    </ligand>
</feature>
<comment type="catalytic activity">
    <reaction evidence="6">
        <text>cytidine + H2O + H(+) = uridine + NH4(+)</text>
        <dbReference type="Rhea" id="RHEA:16069"/>
        <dbReference type="ChEBI" id="CHEBI:15377"/>
        <dbReference type="ChEBI" id="CHEBI:15378"/>
        <dbReference type="ChEBI" id="CHEBI:16704"/>
        <dbReference type="ChEBI" id="CHEBI:17562"/>
        <dbReference type="ChEBI" id="CHEBI:28938"/>
        <dbReference type="EC" id="3.5.4.5"/>
    </reaction>
</comment>
<dbReference type="GO" id="GO:0055086">
    <property type="term" value="P:nucleobase-containing small molecule metabolic process"/>
    <property type="evidence" value="ECO:0007669"/>
    <property type="project" value="UniProtKB-ARBA"/>
</dbReference>
<dbReference type="Pfam" id="PF08211">
    <property type="entry name" value="dCMP_cyt_deam_2"/>
    <property type="match status" value="1"/>
</dbReference>
<organism evidence="11">
    <name type="scientific">Vibrio sp. HB236076</name>
    <dbReference type="NCBI Taxonomy" id="3232307"/>
    <lineage>
        <taxon>Bacteria</taxon>
        <taxon>Pseudomonadati</taxon>
        <taxon>Pseudomonadota</taxon>
        <taxon>Gammaproteobacteria</taxon>
        <taxon>Vibrionales</taxon>
        <taxon>Vibrionaceae</taxon>
        <taxon>Vibrio</taxon>
    </lineage>
</organism>
<dbReference type="InterPro" id="IPR016192">
    <property type="entry name" value="APOBEC/CMP_deaminase_Zn-bd"/>
</dbReference>
<dbReference type="EC" id="3.5.4.5" evidence="6"/>
<dbReference type="Gene3D" id="3.40.140.10">
    <property type="entry name" value="Cytidine Deaminase, domain 2"/>
    <property type="match status" value="2"/>
</dbReference>
<dbReference type="InterPro" id="IPR016193">
    <property type="entry name" value="Cytidine_deaminase-like"/>
</dbReference>
<comment type="function">
    <text evidence="6">This enzyme scavenges exogenous and endogenous cytidine and 2'-deoxycytidine for UMP synthesis.</text>
</comment>
<evidence type="ECO:0000256" key="7">
    <source>
        <dbReference type="PIRSR" id="PIRSR006334-1"/>
    </source>
</evidence>
<dbReference type="SUPFAM" id="SSF53927">
    <property type="entry name" value="Cytidine deaminase-like"/>
    <property type="match status" value="2"/>
</dbReference>
<dbReference type="Pfam" id="PF00383">
    <property type="entry name" value="dCMP_cyt_deam_1"/>
    <property type="match status" value="1"/>
</dbReference>
<dbReference type="PANTHER" id="PTHR11644:SF2">
    <property type="entry name" value="CYTIDINE DEAMINASE"/>
    <property type="match status" value="1"/>
</dbReference>
<comment type="catalytic activity">
    <reaction evidence="6">
        <text>2'-deoxycytidine + H2O + H(+) = 2'-deoxyuridine + NH4(+)</text>
        <dbReference type="Rhea" id="RHEA:13433"/>
        <dbReference type="ChEBI" id="CHEBI:15377"/>
        <dbReference type="ChEBI" id="CHEBI:15378"/>
        <dbReference type="ChEBI" id="CHEBI:15698"/>
        <dbReference type="ChEBI" id="CHEBI:16450"/>
        <dbReference type="ChEBI" id="CHEBI:28938"/>
        <dbReference type="EC" id="3.5.4.5"/>
    </reaction>
</comment>
<feature type="binding site" evidence="6 9">
    <location>
        <position position="132"/>
    </location>
    <ligand>
        <name>Zn(2+)</name>
        <dbReference type="ChEBI" id="CHEBI:29105"/>
        <note>catalytic</note>
    </ligand>
</feature>
<dbReference type="FunFam" id="3.40.140.10:FF:000007">
    <property type="entry name" value="Cytidine deaminase"/>
    <property type="match status" value="1"/>
</dbReference>
<dbReference type="KEGG" id="vih:AB0763_07285"/>
<evidence type="ECO:0000313" key="11">
    <source>
        <dbReference type="EMBL" id="XDK24038.1"/>
    </source>
</evidence>
<dbReference type="RefSeq" id="WP_306100086.1">
    <property type="nucleotide sequence ID" value="NZ_CP162601.1"/>
</dbReference>
<evidence type="ECO:0000259" key="10">
    <source>
        <dbReference type="PROSITE" id="PS51747"/>
    </source>
</evidence>
<keyword evidence="3 6" id="KW-0479">Metal-binding</keyword>
<keyword evidence="4 6" id="KW-0378">Hydrolase</keyword>
<accession>A0AB39HDR2</accession>
<evidence type="ECO:0000256" key="4">
    <source>
        <dbReference type="ARBA" id="ARBA00022801"/>
    </source>
</evidence>
<feature type="binding site" evidence="6 8">
    <location>
        <begin position="89"/>
        <end position="91"/>
    </location>
    <ligand>
        <name>substrate</name>
    </ligand>
</feature>
<dbReference type="PROSITE" id="PS00903">
    <property type="entry name" value="CYT_DCMP_DEAMINASES_1"/>
    <property type="match status" value="1"/>
</dbReference>
<evidence type="ECO:0000256" key="9">
    <source>
        <dbReference type="PIRSR" id="PIRSR006334-3"/>
    </source>
</evidence>
<dbReference type="GO" id="GO:0008270">
    <property type="term" value="F:zinc ion binding"/>
    <property type="evidence" value="ECO:0007669"/>
    <property type="project" value="UniProtKB-UniRule"/>
</dbReference>
<dbReference type="InterPro" id="IPR002125">
    <property type="entry name" value="CMP_dCMP_dom"/>
</dbReference>
<dbReference type="GO" id="GO:0004126">
    <property type="term" value="F:cytidine deaminase activity"/>
    <property type="evidence" value="ECO:0007669"/>
    <property type="project" value="UniProtKB-UniRule"/>
</dbReference>
<comment type="subunit">
    <text evidence="2 6">Homodimer.</text>
</comment>
<proteinExistence type="inferred from homology"/>
<evidence type="ECO:0000256" key="5">
    <source>
        <dbReference type="ARBA" id="ARBA00022833"/>
    </source>
</evidence>
<gene>
    <name evidence="6 11" type="primary">cdd</name>
    <name evidence="11" type="ORF">AB0763_07285</name>
</gene>
<feature type="active site" description="Proton donor" evidence="6 7">
    <location>
        <position position="104"/>
    </location>
</feature>
<protein>
    <recommendedName>
        <fullName evidence="6">Cytidine deaminase</fullName>
        <ecNumber evidence="6">3.5.4.5</ecNumber>
    </recommendedName>
    <alternativeName>
        <fullName evidence="6">Cytidine aminohydrolase</fullName>
        <shortName evidence="6">CDA</shortName>
    </alternativeName>
</protein>
<dbReference type="InterPro" id="IPR050202">
    <property type="entry name" value="Cyt/Deoxycyt_deaminase"/>
</dbReference>
<dbReference type="PANTHER" id="PTHR11644">
    <property type="entry name" value="CYTIDINE DEAMINASE"/>
    <property type="match status" value="1"/>
</dbReference>
<dbReference type="InterPro" id="IPR020797">
    <property type="entry name" value="Cytidine_deaminase_bacteria"/>
</dbReference>
<feature type="domain" description="CMP/dCMP-type deaminase" evidence="10">
    <location>
        <begin position="187"/>
        <end position="295"/>
    </location>
</feature>
<name>A0AB39HDR2_9VIBR</name>
<dbReference type="InterPro" id="IPR006263">
    <property type="entry name" value="Cyt_deam_dimer"/>
</dbReference>
<dbReference type="CDD" id="cd01283">
    <property type="entry name" value="cytidine_deaminase"/>
    <property type="match status" value="2"/>
</dbReference>